<organism evidence="2 3">
    <name type="scientific">Caulobacter zeae</name>
    <dbReference type="NCBI Taxonomy" id="2055137"/>
    <lineage>
        <taxon>Bacteria</taxon>
        <taxon>Pseudomonadati</taxon>
        <taxon>Pseudomonadota</taxon>
        <taxon>Alphaproteobacteria</taxon>
        <taxon>Caulobacterales</taxon>
        <taxon>Caulobacteraceae</taxon>
        <taxon>Caulobacter</taxon>
    </lineage>
</organism>
<feature type="domain" description="HTH cro/C1-type" evidence="1">
    <location>
        <begin position="12"/>
        <end position="67"/>
    </location>
</feature>
<dbReference type="Pfam" id="PF13443">
    <property type="entry name" value="HTH_26"/>
    <property type="match status" value="1"/>
</dbReference>
<accession>A0A2N5DPZ2</accession>
<dbReference type="Gene3D" id="1.10.260.40">
    <property type="entry name" value="lambda repressor-like DNA-binding domains"/>
    <property type="match status" value="1"/>
</dbReference>
<reference evidence="2 3" key="1">
    <citation type="submission" date="2017-12" db="EMBL/GenBank/DDBJ databases">
        <title>The genome sequence of Caulobacter sp. 410.</title>
        <authorList>
            <person name="Gao J."/>
            <person name="Mao X."/>
            <person name="Sun J."/>
        </authorList>
    </citation>
    <scope>NUCLEOTIDE SEQUENCE [LARGE SCALE GENOMIC DNA]</scope>
    <source>
        <strain evidence="2 3">410</strain>
    </source>
</reference>
<evidence type="ECO:0000313" key="2">
    <source>
        <dbReference type="EMBL" id="PLR28128.1"/>
    </source>
</evidence>
<keyword evidence="3" id="KW-1185">Reference proteome</keyword>
<protein>
    <recommendedName>
        <fullName evidence="1">HTH cro/C1-type domain-containing protein</fullName>
    </recommendedName>
</protein>
<comment type="caution">
    <text evidence="2">The sequence shown here is derived from an EMBL/GenBank/DDBJ whole genome shotgun (WGS) entry which is preliminary data.</text>
</comment>
<dbReference type="SUPFAM" id="SSF47413">
    <property type="entry name" value="lambda repressor-like DNA-binding domains"/>
    <property type="match status" value="1"/>
</dbReference>
<gene>
    <name evidence="2" type="ORF">SGCZBJ_03730</name>
</gene>
<proteinExistence type="predicted"/>
<dbReference type="CDD" id="cd00093">
    <property type="entry name" value="HTH_XRE"/>
    <property type="match status" value="1"/>
</dbReference>
<dbReference type="InterPro" id="IPR010982">
    <property type="entry name" value="Lambda_DNA-bd_dom_sf"/>
</dbReference>
<dbReference type="AlphaFoldDB" id="A0A2N5DPZ2"/>
<dbReference type="OrthoDB" id="528805at2"/>
<dbReference type="SMART" id="SM00530">
    <property type="entry name" value="HTH_XRE"/>
    <property type="match status" value="1"/>
</dbReference>
<dbReference type="InterPro" id="IPR001387">
    <property type="entry name" value="Cro/C1-type_HTH"/>
</dbReference>
<dbReference type="EMBL" id="PJRS01000010">
    <property type="protein sequence ID" value="PLR28128.1"/>
    <property type="molecule type" value="Genomic_DNA"/>
</dbReference>
<dbReference type="GO" id="GO:0003677">
    <property type="term" value="F:DNA binding"/>
    <property type="evidence" value="ECO:0007669"/>
    <property type="project" value="InterPro"/>
</dbReference>
<name>A0A2N5DPZ2_9CAUL</name>
<evidence type="ECO:0000313" key="3">
    <source>
        <dbReference type="Proteomes" id="UP000234479"/>
    </source>
</evidence>
<dbReference type="RefSeq" id="WP_101716681.1">
    <property type="nucleotide sequence ID" value="NZ_PJRS01000010.1"/>
</dbReference>
<evidence type="ECO:0000259" key="1">
    <source>
        <dbReference type="PROSITE" id="PS50943"/>
    </source>
</evidence>
<dbReference type="Proteomes" id="UP000234479">
    <property type="component" value="Unassembled WGS sequence"/>
</dbReference>
<sequence>MPPEPSIQAERIRDRMSAMRLNPYSAAKKAGLGESFVRDILRGKVKSPSAERLAKLAEALECSVNFLLGLPEPEFAVGALHNFALGVDEIPSPLARSDADSHQQRPGAVLLPIRFELMTSAFRRRGEIERDLGFEVASSPPSFDKRAQWFEVVRDTGADLIAPAGSLLQVAELTEADRSTVADGDVVIIEKHLIGPSAAYYLVERSVRVVKNRYPDLGLWFYEYASTDHEYWGISDDIFLDENNPDPKPLDLDVFRDLLEEFRHLAGRLDASTLQDNEAAFESLLQQRKSRPRLMGKVLRALVPIDPQGGFGLTPQAPPRKFPS</sequence>
<dbReference type="PROSITE" id="PS50943">
    <property type="entry name" value="HTH_CROC1"/>
    <property type="match status" value="1"/>
</dbReference>